<evidence type="ECO:0000313" key="8">
    <source>
        <dbReference type="Proteomes" id="UP000783287"/>
    </source>
</evidence>
<reference evidence="7" key="1">
    <citation type="submission" date="2020-04" db="EMBL/GenBank/DDBJ databases">
        <authorList>
            <person name="Zhang T."/>
        </authorList>
    </citation>
    <scope>NUCLEOTIDE SEQUENCE</scope>
    <source>
        <strain evidence="7">HKST-UBA14</strain>
    </source>
</reference>
<keyword evidence="3" id="KW-0233">DNA recombination</keyword>
<gene>
    <name evidence="7" type="ORF">KC909_05150</name>
</gene>
<dbReference type="Pfam" id="PF00589">
    <property type="entry name" value="Phage_integrase"/>
    <property type="match status" value="1"/>
</dbReference>
<keyword evidence="1" id="KW-0229">DNA integration</keyword>
<dbReference type="InterPro" id="IPR004107">
    <property type="entry name" value="Integrase_SAM-like_N"/>
</dbReference>
<dbReference type="InterPro" id="IPR010998">
    <property type="entry name" value="Integrase_recombinase_N"/>
</dbReference>
<protein>
    <submittedName>
        <fullName evidence="7">Tyrosine-type recombinase/integrase</fullName>
    </submittedName>
</protein>
<dbReference type="Proteomes" id="UP000783287">
    <property type="component" value="Unassembled WGS sequence"/>
</dbReference>
<evidence type="ECO:0000313" key="7">
    <source>
        <dbReference type="EMBL" id="MCA9383729.1"/>
    </source>
</evidence>
<reference evidence="7" key="2">
    <citation type="journal article" date="2021" name="Microbiome">
        <title>Successional dynamics and alternative stable states in a saline activated sludge microbial community over 9 years.</title>
        <authorList>
            <person name="Wang Y."/>
            <person name="Ye J."/>
            <person name="Ju F."/>
            <person name="Liu L."/>
            <person name="Boyd J.A."/>
            <person name="Deng Y."/>
            <person name="Parks D.H."/>
            <person name="Jiang X."/>
            <person name="Yin X."/>
            <person name="Woodcroft B.J."/>
            <person name="Tyson G.W."/>
            <person name="Hugenholtz P."/>
            <person name="Polz M.F."/>
            <person name="Zhang T."/>
        </authorList>
    </citation>
    <scope>NUCLEOTIDE SEQUENCE</scope>
    <source>
        <strain evidence="7">HKST-UBA14</strain>
    </source>
</reference>
<feature type="domain" description="Core-binding (CB)" evidence="6">
    <location>
        <begin position="1"/>
        <end position="88"/>
    </location>
</feature>
<dbReference type="CDD" id="cd00397">
    <property type="entry name" value="DNA_BRE_C"/>
    <property type="match status" value="1"/>
</dbReference>
<dbReference type="PROSITE" id="PS51898">
    <property type="entry name" value="TYR_RECOMBINASE"/>
    <property type="match status" value="1"/>
</dbReference>
<dbReference type="GO" id="GO:0015074">
    <property type="term" value="P:DNA integration"/>
    <property type="evidence" value="ECO:0007669"/>
    <property type="project" value="UniProtKB-KW"/>
</dbReference>
<accession>A0A955RJR0</accession>
<evidence type="ECO:0000259" key="6">
    <source>
        <dbReference type="PROSITE" id="PS51900"/>
    </source>
</evidence>
<comment type="caution">
    <text evidence="7">The sequence shown here is derived from an EMBL/GenBank/DDBJ whole genome shotgun (WGS) entry which is preliminary data.</text>
</comment>
<dbReference type="EMBL" id="JAGQLK010000121">
    <property type="protein sequence ID" value="MCA9383729.1"/>
    <property type="molecule type" value="Genomic_DNA"/>
</dbReference>
<dbReference type="Pfam" id="PF02899">
    <property type="entry name" value="Phage_int_SAM_1"/>
    <property type="match status" value="1"/>
</dbReference>
<feature type="domain" description="Tyr recombinase" evidence="5">
    <location>
        <begin position="109"/>
        <end position="287"/>
    </location>
</feature>
<dbReference type="InterPro" id="IPR013762">
    <property type="entry name" value="Integrase-like_cat_sf"/>
</dbReference>
<dbReference type="Gene3D" id="1.10.150.130">
    <property type="match status" value="1"/>
</dbReference>
<dbReference type="InterPro" id="IPR050090">
    <property type="entry name" value="Tyrosine_recombinase_XerCD"/>
</dbReference>
<evidence type="ECO:0000259" key="5">
    <source>
        <dbReference type="PROSITE" id="PS51898"/>
    </source>
</evidence>
<proteinExistence type="predicted"/>
<dbReference type="AlphaFoldDB" id="A0A955RJR0"/>
<dbReference type="PROSITE" id="PS51900">
    <property type="entry name" value="CB"/>
    <property type="match status" value="1"/>
</dbReference>
<dbReference type="PANTHER" id="PTHR30349">
    <property type="entry name" value="PHAGE INTEGRASE-RELATED"/>
    <property type="match status" value="1"/>
</dbReference>
<name>A0A955RJR0_9BACT</name>
<evidence type="ECO:0000256" key="4">
    <source>
        <dbReference type="PROSITE-ProRule" id="PRU01248"/>
    </source>
</evidence>
<evidence type="ECO:0000256" key="2">
    <source>
        <dbReference type="ARBA" id="ARBA00023125"/>
    </source>
</evidence>
<dbReference type="GO" id="GO:0003677">
    <property type="term" value="F:DNA binding"/>
    <property type="evidence" value="ECO:0007669"/>
    <property type="project" value="UniProtKB-UniRule"/>
</dbReference>
<dbReference type="InterPro" id="IPR002104">
    <property type="entry name" value="Integrase_catalytic"/>
</dbReference>
<dbReference type="InterPro" id="IPR011010">
    <property type="entry name" value="DNA_brk_join_enz"/>
</dbReference>
<organism evidence="7 8">
    <name type="scientific">Candidatus Dojkabacteria bacterium</name>
    <dbReference type="NCBI Taxonomy" id="2099670"/>
    <lineage>
        <taxon>Bacteria</taxon>
        <taxon>Candidatus Dojkabacteria</taxon>
    </lineage>
</organism>
<dbReference type="InterPro" id="IPR044068">
    <property type="entry name" value="CB"/>
</dbReference>
<evidence type="ECO:0000256" key="1">
    <source>
        <dbReference type="ARBA" id="ARBA00022908"/>
    </source>
</evidence>
<dbReference type="Gene3D" id="1.10.443.10">
    <property type="entry name" value="Intergrase catalytic core"/>
    <property type="match status" value="1"/>
</dbReference>
<evidence type="ECO:0000256" key="3">
    <source>
        <dbReference type="ARBA" id="ARBA00023172"/>
    </source>
</evidence>
<dbReference type="GO" id="GO:0006310">
    <property type="term" value="P:DNA recombination"/>
    <property type="evidence" value="ECO:0007669"/>
    <property type="project" value="UniProtKB-KW"/>
</dbReference>
<keyword evidence="2 4" id="KW-0238">DNA-binding</keyword>
<dbReference type="SUPFAM" id="SSF56349">
    <property type="entry name" value="DNA breaking-rejoining enzymes"/>
    <property type="match status" value="1"/>
</dbReference>
<sequence>MDIDNLVNQFTNHLENKGRSQSTIVAYRKDIEQLLEHINELDSTLDLEGVKHEHLNSFVDNLKDSGQYTLKTVSRKINSLKTFFKYLKSQKLIVNDHSKDIKHPELLPQLPRVLSPLEYRALRDVARNNLRLYTMVELLLQTGIRIGELSRMKRDHVNIEHQEPHIYVEEYSSNPERIVHLNEIAHESLDRYLFKFSPPEKDKGYLFTTKTGNPVLIRNIRTAINRAFKKAGIKNATVNDIRNTFIVFQLEQGLDIELLAELAGHQKATTTERYLQLLENPPAKRTNKIKAL</sequence>
<dbReference type="PANTHER" id="PTHR30349:SF81">
    <property type="entry name" value="TYROSINE RECOMBINASE XERC"/>
    <property type="match status" value="1"/>
</dbReference>